<dbReference type="AlphaFoldDB" id="R4XE05"/>
<dbReference type="eggNOG" id="KOG4089">
    <property type="taxonomic scope" value="Eukaryota"/>
</dbReference>
<comment type="caution">
    <text evidence="5">The sequence shown here is derived from an EMBL/GenBank/DDBJ whole genome shotgun (WGS) entry which is preliminary data.</text>
</comment>
<evidence type="ECO:0000313" key="6">
    <source>
        <dbReference type="Proteomes" id="UP000013776"/>
    </source>
</evidence>
<evidence type="ECO:0000256" key="4">
    <source>
        <dbReference type="ARBA" id="ARBA00039977"/>
    </source>
</evidence>
<evidence type="ECO:0000313" key="5">
    <source>
        <dbReference type="EMBL" id="CCG82655.1"/>
    </source>
</evidence>
<dbReference type="GO" id="GO:0003735">
    <property type="term" value="F:structural constituent of ribosome"/>
    <property type="evidence" value="ECO:0007669"/>
    <property type="project" value="InterPro"/>
</dbReference>
<protein>
    <recommendedName>
        <fullName evidence="4">Large ribosomal subunit protein uL23m</fullName>
    </recommendedName>
</protein>
<dbReference type="Proteomes" id="UP000013776">
    <property type="component" value="Unassembled WGS sequence"/>
</dbReference>
<reference evidence="5 6" key="1">
    <citation type="journal article" date="2013" name="MBio">
        <title>Genome sequencing of the plant pathogen Taphrina deformans, the causal agent of peach leaf curl.</title>
        <authorList>
            <person name="Cisse O.H."/>
            <person name="Almeida J.M.G.C.F."/>
            <person name="Fonseca A."/>
            <person name="Kumar A.A."/>
            <person name="Salojaervi J."/>
            <person name="Overmyer K."/>
            <person name="Hauser P.M."/>
            <person name="Pagni M."/>
        </authorList>
    </citation>
    <scope>NUCLEOTIDE SEQUENCE [LARGE SCALE GENOMIC DNA]</scope>
    <source>
        <strain evidence="6">PYCC 5710 / ATCC 11124 / CBS 356.35 / IMI 108563 / JCM 9778 / NBRC 8474</strain>
    </source>
</reference>
<organism evidence="5 6">
    <name type="scientific">Taphrina deformans (strain PYCC 5710 / ATCC 11124 / CBS 356.35 / IMI 108563 / JCM 9778 / NBRC 8474)</name>
    <name type="common">Peach leaf curl fungus</name>
    <name type="synonym">Lalaria deformans</name>
    <dbReference type="NCBI Taxonomy" id="1097556"/>
    <lineage>
        <taxon>Eukaryota</taxon>
        <taxon>Fungi</taxon>
        <taxon>Dikarya</taxon>
        <taxon>Ascomycota</taxon>
        <taxon>Taphrinomycotina</taxon>
        <taxon>Taphrinomycetes</taxon>
        <taxon>Taphrinales</taxon>
        <taxon>Taphrinaceae</taxon>
        <taxon>Taphrina</taxon>
    </lineage>
</organism>
<dbReference type="InterPro" id="IPR013025">
    <property type="entry name" value="Ribosomal_uL23-like"/>
</dbReference>
<evidence type="ECO:0000256" key="2">
    <source>
        <dbReference type="ARBA" id="ARBA00022980"/>
    </source>
</evidence>
<evidence type="ECO:0000256" key="1">
    <source>
        <dbReference type="ARBA" id="ARBA00006700"/>
    </source>
</evidence>
<accession>R4XE05</accession>
<dbReference type="InterPro" id="IPR012678">
    <property type="entry name" value="Ribosomal_uL23/eL15/eS24_sf"/>
</dbReference>
<dbReference type="Gene3D" id="3.30.70.330">
    <property type="match status" value="1"/>
</dbReference>
<dbReference type="OrthoDB" id="275582at2759"/>
<dbReference type="PANTHER" id="PTHR12059:SF5">
    <property type="entry name" value="LARGE RIBOSOMAL SUBUNIT PROTEIN UL23M"/>
    <property type="match status" value="1"/>
</dbReference>
<keyword evidence="3" id="KW-0687">Ribonucleoprotein</keyword>
<proteinExistence type="inferred from homology"/>
<dbReference type="PANTHER" id="PTHR12059">
    <property type="entry name" value="RIBOSOMAL PROTEIN L23-RELATED"/>
    <property type="match status" value="1"/>
</dbReference>
<dbReference type="Pfam" id="PF00276">
    <property type="entry name" value="Ribosomal_L23"/>
    <property type="match status" value="1"/>
</dbReference>
<dbReference type="STRING" id="1097556.R4XE05"/>
<dbReference type="SUPFAM" id="SSF54189">
    <property type="entry name" value="Ribosomal proteins S24e, L23 and L15e"/>
    <property type="match status" value="1"/>
</dbReference>
<keyword evidence="6" id="KW-1185">Reference proteome</keyword>
<evidence type="ECO:0000256" key="3">
    <source>
        <dbReference type="ARBA" id="ARBA00023274"/>
    </source>
</evidence>
<dbReference type="EMBL" id="CAHR02000095">
    <property type="protein sequence ID" value="CCG82655.1"/>
    <property type="molecule type" value="Genomic_DNA"/>
</dbReference>
<dbReference type="GO" id="GO:0005762">
    <property type="term" value="C:mitochondrial large ribosomal subunit"/>
    <property type="evidence" value="ECO:0007669"/>
    <property type="project" value="TreeGrafter"/>
</dbReference>
<gene>
    <name evidence="5" type="ORF">TAPDE_002751</name>
</gene>
<keyword evidence="2" id="KW-0689">Ribosomal protein</keyword>
<sequence>MAAAMAAPFKMGKNKVFLPTSVYTLVRGSGSLPPNQAMFHVPLNTNKFDVRDYLYNLYGLVTTNVKVMIQQAELQRGTSAQRRANLHMRVRLPWKRPQSSKRVIVTMTSPFKYPDPPKAAPGEDPFNLEVREQMKQRSKYGRRGLGRGLSAFAINGRV</sequence>
<comment type="similarity">
    <text evidence="1">Belongs to the universal ribosomal protein uL23 family.</text>
</comment>
<name>R4XE05_TAPDE</name>
<dbReference type="VEuPathDB" id="FungiDB:TAPDE_002751"/>
<dbReference type="InterPro" id="IPR012677">
    <property type="entry name" value="Nucleotide-bd_a/b_plait_sf"/>
</dbReference>
<dbReference type="GO" id="GO:0032543">
    <property type="term" value="P:mitochondrial translation"/>
    <property type="evidence" value="ECO:0007669"/>
    <property type="project" value="TreeGrafter"/>
</dbReference>